<organism evidence="1 2">
    <name type="scientific">Panagrolaimus sp. ES5</name>
    <dbReference type="NCBI Taxonomy" id="591445"/>
    <lineage>
        <taxon>Eukaryota</taxon>
        <taxon>Metazoa</taxon>
        <taxon>Ecdysozoa</taxon>
        <taxon>Nematoda</taxon>
        <taxon>Chromadorea</taxon>
        <taxon>Rhabditida</taxon>
        <taxon>Tylenchina</taxon>
        <taxon>Panagrolaimomorpha</taxon>
        <taxon>Panagrolaimoidea</taxon>
        <taxon>Panagrolaimidae</taxon>
        <taxon>Panagrolaimus</taxon>
    </lineage>
</organism>
<protein>
    <submittedName>
        <fullName evidence="2">Translation elongation factor IF5A C-terminal domain-containing protein</fullName>
    </submittedName>
</protein>
<reference evidence="2" key="1">
    <citation type="submission" date="2022-11" db="UniProtKB">
        <authorList>
            <consortium name="WormBaseParasite"/>
        </authorList>
    </citation>
    <scope>IDENTIFICATION</scope>
</reference>
<dbReference type="WBParaSite" id="ES5_v2.g9294.t1">
    <property type="protein sequence ID" value="ES5_v2.g9294.t1"/>
    <property type="gene ID" value="ES5_v2.g9294"/>
</dbReference>
<evidence type="ECO:0000313" key="2">
    <source>
        <dbReference type="WBParaSite" id="ES5_v2.g9294.t1"/>
    </source>
</evidence>
<dbReference type="Proteomes" id="UP000887579">
    <property type="component" value="Unplaced"/>
</dbReference>
<accession>A0AC34GXM2</accession>
<proteinExistence type="predicted"/>
<name>A0AC34GXM2_9BILA</name>
<sequence length="143" mass="16257">MSEDTDSVYYCSASLISKRGLIVLNKRPCRVSEIKEEDGKVHMVAHDILIEDKEYQNTFASDDEVGVPVVDRKNYQLQKIIKGKTLLLQSDDGKEKEIAMPTGDLGEELERAFERYGKEVMVLVISWENEEAAISFKAPEEDE</sequence>
<evidence type="ECO:0000313" key="1">
    <source>
        <dbReference type="Proteomes" id="UP000887579"/>
    </source>
</evidence>